<dbReference type="InterPro" id="IPR050596">
    <property type="entry name" value="AspAT/PAT-like"/>
</dbReference>
<evidence type="ECO:0000256" key="3">
    <source>
        <dbReference type="ARBA" id="ARBA00022576"/>
    </source>
</evidence>
<evidence type="ECO:0000313" key="8">
    <source>
        <dbReference type="Proteomes" id="UP000762676"/>
    </source>
</evidence>
<dbReference type="InterPro" id="IPR015421">
    <property type="entry name" value="PyrdxlP-dep_Trfase_major"/>
</dbReference>
<name>A0AAV4I3V3_9GAST</name>
<dbReference type="Proteomes" id="UP000762676">
    <property type="component" value="Unassembled WGS sequence"/>
</dbReference>
<evidence type="ECO:0000259" key="6">
    <source>
        <dbReference type="Pfam" id="PF00155"/>
    </source>
</evidence>
<sequence length="383" mass="42483">MRALVPYADQAKRNGLRVYHLNIGQPDISSPSEVFETIKSIGIDLLPYSKSQGTDALRVAATEYYKKHDIEVSPDDIIVTTGASEGIFFLLHSITDIGDEIVTPEPFYANYFGFATISGVKIISVETKLDDNFSLPDVSSFEEKITDKTKAILICNPGNPTGNLYSKAEMEELGKLVVKYNLQLVVDEVYREFVYDCNERHSSVLQIKGLEDHAIMVDSVSKRYSLCGARVGFVVSKNKLLKDTILKFAQARLSPPTYGQIAAEVALKSSESYIKNSVLEYKSRRDLLVSELKKIPGIKVSVPKGAFYCMVALPLESAEDFAKWMLGAFQLDGETVMIAPAPGFYNNSNEGKNQVRIAYVLNKGDLKKSVQILAKGLEVYNSR</sequence>
<keyword evidence="5" id="KW-0663">Pyridoxal phosphate</keyword>
<evidence type="ECO:0000256" key="1">
    <source>
        <dbReference type="ARBA" id="ARBA00001933"/>
    </source>
</evidence>
<protein>
    <submittedName>
        <fullName evidence="7">Aminotransferase</fullName>
    </submittedName>
</protein>
<keyword evidence="8" id="KW-1185">Reference proteome</keyword>
<dbReference type="InterPro" id="IPR004839">
    <property type="entry name" value="Aminotransferase_I/II_large"/>
</dbReference>
<dbReference type="SUPFAM" id="SSF53383">
    <property type="entry name" value="PLP-dependent transferases"/>
    <property type="match status" value="1"/>
</dbReference>
<dbReference type="GO" id="GO:0006520">
    <property type="term" value="P:amino acid metabolic process"/>
    <property type="evidence" value="ECO:0007669"/>
    <property type="project" value="InterPro"/>
</dbReference>
<dbReference type="InterPro" id="IPR015422">
    <property type="entry name" value="PyrdxlP-dep_Trfase_small"/>
</dbReference>
<dbReference type="PROSITE" id="PS00105">
    <property type="entry name" value="AA_TRANSFER_CLASS_1"/>
    <property type="match status" value="1"/>
</dbReference>
<dbReference type="Gene3D" id="3.90.1150.10">
    <property type="entry name" value="Aspartate Aminotransferase, domain 1"/>
    <property type="match status" value="1"/>
</dbReference>
<dbReference type="PANTHER" id="PTHR46383">
    <property type="entry name" value="ASPARTATE AMINOTRANSFERASE"/>
    <property type="match status" value="1"/>
</dbReference>
<proteinExistence type="inferred from homology"/>
<dbReference type="AlphaFoldDB" id="A0AAV4I3V3"/>
<dbReference type="NCBIfam" id="NF005744">
    <property type="entry name" value="PRK07568.1"/>
    <property type="match status" value="1"/>
</dbReference>
<dbReference type="CDD" id="cd00609">
    <property type="entry name" value="AAT_like"/>
    <property type="match status" value="1"/>
</dbReference>
<dbReference type="Gene3D" id="3.40.640.10">
    <property type="entry name" value="Type I PLP-dependent aspartate aminotransferase-like (Major domain)"/>
    <property type="match status" value="1"/>
</dbReference>
<organism evidence="7 8">
    <name type="scientific">Elysia marginata</name>
    <dbReference type="NCBI Taxonomy" id="1093978"/>
    <lineage>
        <taxon>Eukaryota</taxon>
        <taxon>Metazoa</taxon>
        <taxon>Spiralia</taxon>
        <taxon>Lophotrochozoa</taxon>
        <taxon>Mollusca</taxon>
        <taxon>Gastropoda</taxon>
        <taxon>Heterobranchia</taxon>
        <taxon>Euthyneura</taxon>
        <taxon>Panpulmonata</taxon>
        <taxon>Sacoglossa</taxon>
        <taxon>Placobranchoidea</taxon>
        <taxon>Plakobranchidae</taxon>
        <taxon>Elysia</taxon>
    </lineage>
</organism>
<dbReference type="GO" id="GO:0008483">
    <property type="term" value="F:transaminase activity"/>
    <property type="evidence" value="ECO:0007669"/>
    <property type="project" value="UniProtKB-KW"/>
</dbReference>
<dbReference type="EMBL" id="BMAT01006000">
    <property type="protein sequence ID" value="GFS04177.1"/>
    <property type="molecule type" value="Genomic_DNA"/>
</dbReference>
<accession>A0AAV4I3V3</accession>
<reference evidence="7 8" key="1">
    <citation type="journal article" date="2021" name="Elife">
        <title>Chloroplast acquisition without the gene transfer in kleptoplastic sea slugs, Plakobranchus ocellatus.</title>
        <authorList>
            <person name="Maeda T."/>
            <person name="Takahashi S."/>
            <person name="Yoshida T."/>
            <person name="Shimamura S."/>
            <person name="Takaki Y."/>
            <person name="Nagai Y."/>
            <person name="Toyoda A."/>
            <person name="Suzuki Y."/>
            <person name="Arimoto A."/>
            <person name="Ishii H."/>
            <person name="Satoh N."/>
            <person name="Nishiyama T."/>
            <person name="Hasebe M."/>
            <person name="Maruyama T."/>
            <person name="Minagawa J."/>
            <person name="Obokata J."/>
            <person name="Shigenobu S."/>
        </authorList>
    </citation>
    <scope>NUCLEOTIDE SEQUENCE [LARGE SCALE GENOMIC DNA]</scope>
</reference>
<dbReference type="Pfam" id="PF00155">
    <property type="entry name" value="Aminotran_1_2"/>
    <property type="match status" value="1"/>
</dbReference>
<feature type="domain" description="Aminotransferase class I/classII large" evidence="6">
    <location>
        <begin position="20"/>
        <end position="366"/>
    </location>
</feature>
<dbReference type="InterPro" id="IPR004838">
    <property type="entry name" value="NHTrfase_class1_PyrdxlP-BS"/>
</dbReference>
<keyword evidence="3 7" id="KW-0032">Aminotransferase</keyword>
<dbReference type="GO" id="GO:0030170">
    <property type="term" value="F:pyridoxal phosphate binding"/>
    <property type="evidence" value="ECO:0007669"/>
    <property type="project" value="InterPro"/>
</dbReference>
<dbReference type="InterPro" id="IPR015424">
    <property type="entry name" value="PyrdxlP-dep_Trfase"/>
</dbReference>
<keyword evidence="4" id="KW-0808">Transferase</keyword>
<evidence type="ECO:0000313" key="7">
    <source>
        <dbReference type="EMBL" id="GFS04177.1"/>
    </source>
</evidence>
<comment type="caution">
    <text evidence="7">The sequence shown here is derived from an EMBL/GenBank/DDBJ whole genome shotgun (WGS) entry which is preliminary data.</text>
</comment>
<gene>
    <name evidence="7" type="ORF">ElyMa_002907000</name>
</gene>
<comment type="cofactor">
    <cofactor evidence="1">
        <name>pyridoxal 5'-phosphate</name>
        <dbReference type="ChEBI" id="CHEBI:597326"/>
    </cofactor>
</comment>
<comment type="similarity">
    <text evidence="2">Belongs to the class-I pyridoxal-phosphate-dependent aminotransferase family.</text>
</comment>
<evidence type="ECO:0000256" key="2">
    <source>
        <dbReference type="ARBA" id="ARBA00007441"/>
    </source>
</evidence>
<evidence type="ECO:0000256" key="5">
    <source>
        <dbReference type="ARBA" id="ARBA00022898"/>
    </source>
</evidence>
<dbReference type="PANTHER" id="PTHR46383:SF1">
    <property type="entry name" value="ASPARTATE AMINOTRANSFERASE"/>
    <property type="match status" value="1"/>
</dbReference>
<evidence type="ECO:0000256" key="4">
    <source>
        <dbReference type="ARBA" id="ARBA00022679"/>
    </source>
</evidence>